<reference evidence="2" key="1">
    <citation type="submission" date="2018-05" db="EMBL/GenBank/DDBJ databases">
        <authorList>
            <person name="Lanie J.A."/>
            <person name="Ng W.-L."/>
            <person name="Kazmierczak K.M."/>
            <person name="Andrzejewski T.M."/>
            <person name="Davidsen T.M."/>
            <person name="Wayne K.J."/>
            <person name="Tettelin H."/>
            <person name="Glass J.I."/>
            <person name="Rusch D."/>
            <person name="Podicherti R."/>
            <person name="Tsui H.-C.T."/>
            <person name="Winkler M.E."/>
        </authorList>
    </citation>
    <scope>NUCLEOTIDE SEQUENCE</scope>
</reference>
<dbReference type="InterPro" id="IPR050407">
    <property type="entry name" value="Geranylgeranyl_reductase"/>
</dbReference>
<feature type="domain" description="Digeranylgeranylglycerophospholipid reductase catalytic" evidence="1">
    <location>
        <begin position="116"/>
        <end position="162"/>
    </location>
</feature>
<dbReference type="InterPro" id="IPR036188">
    <property type="entry name" value="FAD/NAD-bd_sf"/>
</dbReference>
<dbReference type="PANTHER" id="PTHR42685:SF22">
    <property type="entry name" value="CONDITIONED MEDIUM FACTOR RECEPTOR 1"/>
    <property type="match status" value="1"/>
</dbReference>
<feature type="non-terminal residue" evidence="2">
    <location>
        <position position="1"/>
    </location>
</feature>
<dbReference type="InterPro" id="IPR054715">
    <property type="entry name" value="GGR_cat"/>
</dbReference>
<sequence length="335" mass="37509">RIQFDYMLFKRATEIVLEAGGAVIQGFSVNDVTVEGAGEGTKIVGVRGKIGGVRSEEPNFSFSAPLTIGAGGYNCPVSRAITEVHDEPHRDDEHFCGGYREYWENVEGLGGSEGPIEIHFIEEVLPGYFWLFPVQKGVVNVGIGMLISEQRKQKGMKKSLKQIQRWVIEEHPVFKQRFANATFVPKSQKGWQLPFGSPRKNAPSYQPRRAAMAGAMAVGDAASLVDPFSGEGIGNALVTAKMTTRHFDKKVHSEGFPQGAAEEYMENLWDELGKELTNSTKLQRLMKRKRLTNWFIKKASKKEEIGKMMSEMIASKESQESLWSPWFMFKTLILP</sequence>
<dbReference type="EMBL" id="UINC01014018">
    <property type="protein sequence ID" value="SVA60097.1"/>
    <property type="molecule type" value="Genomic_DNA"/>
</dbReference>
<dbReference type="Gene3D" id="3.50.50.60">
    <property type="entry name" value="FAD/NAD(P)-binding domain"/>
    <property type="match status" value="1"/>
</dbReference>
<evidence type="ECO:0000313" key="2">
    <source>
        <dbReference type="EMBL" id="SVA60097.1"/>
    </source>
</evidence>
<dbReference type="SUPFAM" id="SSF51905">
    <property type="entry name" value="FAD/NAD(P)-binding domain"/>
    <property type="match status" value="1"/>
</dbReference>
<dbReference type="AlphaFoldDB" id="A0A381X7B4"/>
<dbReference type="PANTHER" id="PTHR42685">
    <property type="entry name" value="GERANYLGERANYL DIPHOSPHATE REDUCTASE"/>
    <property type="match status" value="1"/>
</dbReference>
<protein>
    <recommendedName>
        <fullName evidence="1">Digeranylgeranylglycerophospholipid reductase catalytic domain-containing protein</fullName>
    </recommendedName>
</protein>
<proteinExistence type="predicted"/>
<name>A0A381X7B4_9ZZZZ</name>
<gene>
    <name evidence="2" type="ORF">METZ01_LOCUS112951</name>
</gene>
<organism evidence="2">
    <name type="scientific">marine metagenome</name>
    <dbReference type="NCBI Taxonomy" id="408172"/>
    <lineage>
        <taxon>unclassified sequences</taxon>
        <taxon>metagenomes</taxon>
        <taxon>ecological metagenomes</taxon>
    </lineage>
</organism>
<evidence type="ECO:0000259" key="1">
    <source>
        <dbReference type="Pfam" id="PF22578"/>
    </source>
</evidence>
<dbReference type="Pfam" id="PF22578">
    <property type="entry name" value="GGR_cat"/>
    <property type="match status" value="1"/>
</dbReference>
<accession>A0A381X7B4</accession>